<protein>
    <recommendedName>
        <fullName evidence="1">RNA-directed DNA polymerase</fullName>
        <ecNumber evidence="1">2.7.7.49</ecNumber>
    </recommendedName>
</protein>
<evidence type="ECO:0000313" key="4">
    <source>
        <dbReference type="Proteomes" id="UP000499080"/>
    </source>
</evidence>
<dbReference type="InterPro" id="IPR043128">
    <property type="entry name" value="Rev_trsase/Diguanyl_cyclase"/>
</dbReference>
<evidence type="ECO:0000313" key="3">
    <source>
        <dbReference type="EMBL" id="GBN29824.1"/>
    </source>
</evidence>
<organism evidence="3 4">
    <name type="scientific">Araneus ventricosus</name>
    <name type="common">Orbweaver spider</name>
    <name type="synonym">Epeira ventricosa</name>
    <dbReference type="NCBI Taxonomy" id="182803"/>
    <lineage>
        <taxon>Eukaryota</taxon>
        <taxon>Metazoa</taxon>
        <taxon>Ecdysozoa</taxon>
        <taxon>Arthropoda</taxon>
        <taxon>Chelicerata</taxon>
        <taxon>Arachnida</taxon>
        <taxon>Araneae</taxon>
        <taxon>Araneomorphae</taxon>
        <taxon>Entelegynae</taxon>
        <taxon>Araneoidea</taxon>
        <taxon>Araneidae</taxon>
        <taxon>Araneus</taxon>
    </lineage>
</organism>
<evidence type="ECO:0000256" key="1">
    <source>
        <dbReference type="ARBA" id="ARBA00012493"/>
    </source>
</evidence>
<evidence type="ECO:0000256" key="2">
    <source>
        <dbReference type="SAM" id="MobiDB-lite"/>
    </source>
</evidence>
<dbReference type="PANTHER" id="PTHR33064">
    <property type="entry name" value="POL PROTEIN"/>
    <property type="match status" value="1"/>
</dbReference>
<accession>A0A4Y2MU11</accession>
<dbReference type="SUPFAM" id="SSF56672">
    <property type="entry name" value="DNA/RNA polymerases"/>
    <property type="match status" value="1"/>
</dbReference>
<dbReference type="AlphaFoldDB" id="A0A4Y2MU11"/>
<dbReference type="PANTHER" id="PTHR33064:SF37">
    <property type="entry name" value="RIBONUCLEASE H"/>
    <property type="match status" value="1"/>
</dbReference>
<keyword evidence="4" id="KW-1185">Reference proteome</keyword>
<dbReference type="EC" id="2.7.7.49" evidence="1"/>
<gene>
    <name evidence="3" type="ORF">AVEN_129085_1</name>
</gene>
<dbReference type="Gene3D" id="3.30.70.270">
    <property type="match status" value="1"/>
</dbReference>
<comment type="caution">
    <text evidence="3">The sequence shown here is derived from an EMBL/GenBank/DDBJ whole genome shotgun (WGS) entry which is preliminary data.</text>
</comment>
<reference evidence="3 4" key="1">
    <citation type="journal article" date="2019" name="Sci. Rep.">
        <title>Orb-weaving spider Araneus ventricosus genome elucidates the spidroin gene catalogue.</title>
        <authorList>
            <person name="Kono N."/>
            <person name="Nakamura H."/>
            <person name="Ohtoshi R."/>
            <person name="Moran D.A.P."/>
            <person name="Shinohara A."/>
            <person name="Yoshida Y."/>
            <person name="Fujiwara M."/>
            <person name="Mori M."/>
            <person name="Tomita M."/>
            <person name="Arakawa K."/>
        </authorList>
    </citation>
    <scope>NUCLEOTIDE SEQUENCE [LARGE SCALE GENOMIC DNA]</scope>
</reference>
<dbReference type="InterPro" id="IPR051320">
    <property type="entry name" value="Viral_Replic_Matur_Polypro"/>
</dbReference>
<dbReference type="OrthoDB" id="422540at2759"/>
<proteinExistence type="predicted"/>
<feature type="compositionally biased region" description="Basic and acidic residues" evidence="2">
    <location>
        <begin position="19"/>
        <end position="35"/>
    </location>
</feature>
<feature type="region of interest" description="Disordered" evidence="2">
    <location>
        <begin position="1"/>
        <end position="35"/>
    </location>
</feature>
<sequence length="122" mass="13899">MPPPLLSYSQEKPWTGLHQIDESKKGDGPKPSSEKIEVIRNFPKPQSSTNLRRALGMVNFYHRFIPNCAKIKQPLSELLERHKKNSTKPLLWTEKSNASFTQIEEALYKVTFLAHSVPDAAL</sequence>
<dbReference type="Proteomes" id="UP000499080">
    <property type="component" value="Unassembled WGS sequence"/>
</dbReference>
<name>A0A4Y2MU11_ARAVE</name>
<dbReference type="GO" id="GO:0003964">
    <property type="term" value="F:RNA-directed DNA polymerase activity"/>
    <property type="evidence" value="ECO:0007669"/>
    <property type="project" value="UniProtKB-EC"/>
</dbReference>
<dbReference type="EMBL" id="BGPR01007827">
    <property type="protein sequence ID" value="GBN29824.1"/>
    <property type="molecule type" value="Genomic_DNA"/>
</dbReference>
<dbReference type="InterPro" id="IPR043502">
    <property type="entry name" value="DNA/RNA_pol_sf"/>
</dbReference>
<dbReference type="FunFam" id="3.30.70.270:FF:000020">
    <property type="entry name" value="Transposon Tf2-6 polyprotein-like Protein"/>
    <property type="match status" value="1"/>
</dbReference>